<dbReference type="InterPro" id="IPR036036">
    <property type="entry name" value="SOCS_box-like_dom_sf"/>
</dbReference>
<dbReference type="STRING" id="6573.A0A210PVW7"/>
<dbReference type="Proteomes" id="UP000242188">
    <property type="component" value="Unassembled WGS sequence"/>
</dbReference>
<dbReference type="SMART" id="SM00253">
    <property type="entry name" value="SOCS"/>
    <property type="match status" value="1"/>
</dbReference>
<dbReference type="GO" id="GO:0000209">
    <property type="term" value="P:protein polyubiquitination"/>
    <property type="evidence" value="ECO:0007669"/>
    <property type="project" value="TreeGrafter"/>
</dbReference>
<evidence type="ECO:0000256" key="2">
    <source>
        <dbReference type="PROSITE-ProRule" id="PRU00221"/>
    </source>
</evidence>
<keyword evidence="5" id="KW-1185">Reference proteome</keyword>
<evidence type="ECO:0000313" key="5">
    <source>
        <dbReference type="Proteomes" id="UP000242188"/>
    </source>
</evidence>
<evidence type="ECO:0000256" key="1">
    <source>
        <dbReference type="ARBA" id="ARBA00022786"/>
    </source>
</evidence>
<dbReference type="InterPro" id="IPR001680">
    <property type="entry name" value="WD40_rpt"/>
</dbReference>
<dbReference type="SUPFAM" id="SSF158235">
    <property type="entry name" value="SOCS box-like"/>
    <property type="match status" value="1"/>
</dbReference>
<protein>
    <submittedName>
        <fullName evidence="4">WD repeat and SOCS box-containing protein 1</fullName>
    </submittedName>
</protein>
<dbReference type="AlphaFoldDB" id="A0A210PVW7"/>
<dbReference type="PROSITE" id="PS50225">
    <property type="entry name" value="SOCS"/>
    <property type="match status" value="1"/>
</dbReference>
<sequence length="446" mass="50238">MGVNFNKPRIVTVRGSYYKESERAVPLYTYTPFPERWNRPTGSLITRVKAVPNVKEEENDLYWWTDCEFLPNNDSTAVTTCSSFTIQPNQALTVSRAIQPGKVCLFDLSSEKNIKCGYYRQASVASFPKLQTFPDGDHIVYLGSTSGDIKVMSLERSTFHSRAQDIHFRAYKYVAVSPSGCYFAIMARTSRQYQYELLIYDSHFVTRAESVIDCCKINDFRGSRMNLEHTVCKWSPDSEYVAAAISHGHLCIVSRRSQACVCDVFTDVIPDRALSRETTFDFNPMSCHRTVSVGTKDRFLYIIDIQGGNVLCQTEHACGDHAIDVVKFSCDGLFVGVALHNFSVQLFSPVDCSLLYSFSMKDSLPSLHNSMGPHASVLNLTFSSTGEQAVTSTADGYVSFWQLPRKMELQVICKFKILSCVSLDRVSRLPLPPRLKDFLLSLPTML</sequence>
<dbReference type="Gene3D" id="2.130.10.10">
    <property type="entry name" value="YVTN repeat-like/Quinoprotein amine dehydrogenase"/>
    <property type="match status" value="2"/>
</dbReference>
<comment type="caution">
    <text evidence="4">The sequence shown here is derived from an EMBL/GenBank/DDBJ whole genome shotgun (WGS) entry which is preliminary data.</text>
</comment>
<dbReference type="PANTHER" id="PTHR15622">
    <property type="entry name" value="WD40 REPEAT PROTEIN"/>
    <property type="match status" value="1"/>
</dbReference>
<evidence type="ECO:0000313" key="4">
    <source>
        <dbReference type="EMBL" id="OWF40631.1"/>
    </source>
</evidence>
<dbReference type="Pfam" id="PF07525">
    <property type="entry name" value="SOCS_box"/>
    <property type="match status" value="1"/>
</dbReference>
<feature type="repeat" description="WD" evidence="2">
    <location>
        <begin position="370"/>
        <end position="411"/>
    </location>
</feature>
<dbReference type="PANTHER" id="PTHR15622:SF2">
    <property type="entry name" value="U4_U6 SMALL NUCLEAR RIBONUCLEOPROTEIN PRP4"/>
    <property type="match status" value="1"/>
</dbReference>
<name>A0A210PVW7_MIZYE</name>
<dbReference type="InterPro" id="IPR051983">
    <property type="entry name" value="WSB_SOCS-box_domain"/>
</dbReference>
<dbReference type="Gene3D" id="1.10.750.20">
    <property type="entry name" value="SOCS box"/>
    <property type="match status" value="1"/>
</dbReference>
<dbReference type="EMBL" id="NEDP02005458">
    <property type="protein sequence ID" value="OWF40631.1"/>
    <property type="molecule type" value="Genomic_DNA"/>
</dbReference>
<evidence type="ECO:0000259" key="3">
    <source>
        <dbReference type="PROSITE" id="PS50225"/>
    </source>
</evidence>
<dbReference type="CDD" id="cd03717">
    <property type="entry name" value="SOCS_SOCS_like"/>
    <property type="match status" value="1"/>
</dbReference>
<dbReference type="GO" id="GO:0035556">
    <property type="term" value="P:intracellular signal transduction"/>
    <property type="evidence" value="ECO:0007669"/>
    <property type="project" value="InterPro"/>
</dbReference>
<proteinExistence type="predicted"/>
<gene>
    <name evidence="4" type="ORF">KP79_PYT02258</name>
</gene>
<dbReference type="InterPro" id="IPR015943">
    <property type="entry name" value="WD40/YVTN_repeat-like_dom_sf"/>
</dbReference>
<dbReference type="SUPFAM" id="SSF69322">
    <property type="entry name" value="Tricorn protease domain 2"/>
    <property type="match status" value="1"/>
</dbReference>
<accession>A0A210PVW7</accession>
<reference evidence="4 5" key="1">
    <citation type="journal article" date="2017" name="Nat. Ecol. Evol.">
        <title>Scallop genome provides insights into evolution of bilaterian karyotype and development.</title>
        <authorList>
            <person name="Wang S."/>
            <person name="Zhang J."/>
            <person name="Jiao W."/>
            <person name="Li J."/>
            <person name="Xun X."/>
            <person name="Sun Y."/>
            <person name="Guo X."/>
            <person name="Huan P."/>
            <person name="Dong B."/>
            <person name="Zhang L."/>
            <person name="Hu X."/>
            <person name="Sun X."/>
            <person name="Wang J."/>
            <person name="Zhao C."/>
            <person name="Wang Y."/>
            <person name="Wang D."/>
            <person name="Huang X."/>
            <person name="Wang R."/>
            <person name="Lv J."/>
            <person name="Li Y."/>
            <person name="Zhang Z."/>
            <person name="Liu B."/>
            <person name="Lu W."/>
            <person name="Hui Y."/>
            <person name="Liang J."/>
            <person name="Zhou Z."/>
            <person name="Hou R."/>
            <person name="Li X."/>
            <person name="Liu Y."/>
            <person name="Li H."/>
            <person name="Ning X."/>
            <person name="Lin Y."/>
            <person name="Zhao L."/>
            <person name="Xing Q."/>
            <person name="Dou J."/>
            <person name="Li Y."/>
            <person name="Mao J."/>
            <person name="Guo H."/>
            <person name="Dou H."/>
            <person name="Li T."/>
            <person name="Mu C."/>
            <person name="Jiang W."/>
            <person name="Fu Q."/>
            <person name="Fu X."/>
            <person name="Miao Y."/>
            <person name="Liu J."/>
            <person name="Yu Q."/>
            <person name="Li R."/>
            <person name="Liao H."/>
            <person name="Li X."/>
            <person name="Kong Y."/>
            <person name="Jiang Z."/>
            <person name="Chourrout D."/>
            <person name="Li R."/>
            <person name="Bao Z."/>
        </authorList>
    </citation>
    <scope>NUCLEOTIDE SEQUENCE [LARGE SCALE GENOMIC DNA]</scope>
    <source>
        <strain evidence="4 5">PY_sf001</strain>
    </source>
</reference>
<dbReference type="OrthoDB" id="2013972at2759"/>
<keyword evidence="2" id="KW-0853">WD repeat</keyword>
<keyword evidence="1" id="KW-0833">Ubl conjugation pathway</keyword>
<dbReference type="InterPro" id="IPR001496">
    <property type="entry name" value="SOCS_box"/>
</dbReference>
<feature type="domain" description="SOCS box" evidence="3">
    <location>
        <begin position="409"/>
        <end position="445"/>
    </location>
</feature>
<organism evidence="4 5">
    <name type="scientific">Mizuhopecten yessoensis</name>
    <name type="common">Japanese scallop</name>
    <name type="synonym">Patinopecten yessoensis</name>
    <dbReference type="NCBI Taxonomy" id="6573"/>
    <lineage>
        <taxon>Eukaryota</taxon>
        <taxon>Metazoa</taxon>
        <taxon>Spiralia</taxon>
        <taxon>Lophotrochozoa</taxon>
        <taxon>Mollusca</taxon>
        <taxon>Bivalvia</taxon>
        <taxon>Autobranchia</taxon>
        <taxon>Pteriomorphia</taxon>
        <taxon>Pectinida</taxon>
        <taxon>Pectinoidea</taxon>
        <taxon>Pectinidae</taxon>
        <taxon>Mizuhopecten</taxon>
    </lineage>
</organism>
<dbReference type="PROSITE" id="PS50082">
    <property type="entry name" value="WD_REPEATS_2"/>
    <property type="match status" value="1"/>
</dbReference>